<keyword evidence="4" id="KW-0962">Peroxisome biogenesis</keyword>
<feature type="domain" description="AAA+ ATPase" evidence="14">
    <location>
        <begin position="672"/>
        <end position="823"/>
    </location>
</feature>
<evidence type="ECO:0000256" key="9">
    <source>
        <dbReference type="ARBA" id="ARBA00023136"/>
    </source>
</evidence>
<evidence type="ECO:0000256" key="11">
    <source>
        <dbReference type="ARBA" id="ARBA00034532"/>
    </source>
</evidence>
<dbReference type="Gene3D" id="2.40.40.20">
    <property type="match status" value="1"/>
</dbReference>
<feature type="compositionally biased region" description="Polar residues" evidence="13">
    <location>
        <begin position="226"/>
        <end position="241"/>
    </location>
</feature>
<evidence type="ECO:0000256" key="2">
    <source>
        <dbReference type="ARBA" id="ARBA00006914"/>
    </source>
</evidence>
<keyword evidence="7" id="KW-0067">ATP-binding</keyword>
<gene>
    <name evidence="15" type="ORF">PLOB_00013898</name>
</gene>
<dbReference type="Gene3D" id="1.10.8.60">
    <property type="match status" value="2"/>
</dbReference>
<feature type="region of interest" description="Disordered" evidence="13">
    <location>
        <begin position="226"/>
        <end position="246"/>
    </location>
</feature>
<evidence type="ECO:0000259" key="14">
    <source>
        <dbReference type="SMART" id="SM00382"/>
    </source>
</evidence>
<dbReference type="SUPFAM" id="SSF50692">
    <property type="entry name" value="ADC-like"/>
    <property type="match status" value="1"/>
</dbReference>
<keyword evidence="6" id="KW-0378">Hydrolase</keyword>
<evidence type="ECO:0000256" key="12">
    <source>
        <dbReference type="ARBA" id="ARBA00048778"/>
    </source>
</evidence>
<dbReference type="Pfam" id="PF00004">
    <property type="entry name" value="AAA"/>
    <property type="match status" value="2"/>
</dbReference>
<keyword evidence="8" id="KW-0653">Protein transport</keyword>
<feature type="domain" description="AAA+ ATPase" evidence="14">
    <location>
        <begin position="960"/>
        <end position="1096"/>
    </location>
</feature>
<feature type="region of interest" description="Disordered" evidence="13">
    <location>
        <begin position="395"/>
        <end position="436"/>
    </location>
</feature>
<evidence type="ECO:0000256" key="8">
    <source>
        <dbReference type="ARBA" id="ARBA00022927"/>
    </source>
</evidence>
<dbReference type="EMBL" id="CALNXK010000018">
    <property type="protein sequence ID" value="CAH3105887.1"/>
    <property type="molecule type" value="Genomic_DNA"/>
</dbReference>
<dbReference type="CDD" id="cd19526">
    <property type="entry name" value="RecA-like_PEX1_r2"/>
    <property type="match status" value="1"/>
</dbReference>
<protein>
    <recommendedName>
        <fullName evidence="11">Peroxisomal ATPase PEX1</fullName>
    </recommendedName>
    <alternativeName>
        <fullName evidence="10">Peroxin-1</fullName>
    </alternativeName>
</protein>
<dbReference type="InterPro" id="IPR003959">
    <property type="entry name" value="ATPase_AAA_core"/>
</dbReference>
<dbReference type="Pfam" id="PF09262">
    <property type="entry name" value="PEX-1N"/>
    <property type="match status" value="1"/>
</dbReference>
<evidence type="ECO:0000256" key="3">
    <source>
        <dbReference type="ARBA" id="ARBA00022448"/>
    </source>
</evidence>
<dbReference type="SMART" id="SM00382">
    <property type="entry name" value="AAA"/>
    <property type="match status" value="2"/>
</dbReference>
<sequence>MCSSGGSLGMKRIRSACVRTSSSKTCFVSLSRDLVEAIGLRVQGQPFALQLQWESCSAFTSWSGEVIHSNKHDLLTGSRSIVLLGKKFADSLGLNEDQQILVEPVLSIPSCNRISVDPLSANDWEILELHAGYIESHLLNQVRVVFPQQKLPIWIQNNTCVVVQIVDLEPCTNCVRLDEFTEVVVSPKTRDTKSVKQGSVTSSQFTSQTISQTSGIPDSAQQLVEASGLSDGNRQPSTTARSVVDTEEQSRVIDTGLLSRFSSYFHTLFYAHGNKSVTNENQTLEPLQSSEPQLASTSNDSNAIRTFASTSQLDENVLGETDFDMWLRVQPELSMARNISKSKYAFQPSAVFVDFASLPPKVLKSWTCNLDFFPLADGTIVKTVQITKLLSPKERTTASSNAATVNRVPNSQENTDSITQETGVTDEAESLSRASQDTQPSHWIVNMVMTSSSSSTLSAITKHGSHKLGVESHVLPHHIVMSNELRHLLDTKDLSLVKVQSVSYGPSDIKGIILHPFGDNNQEDIPSSSVLLDAFHKWICSVCSREAPLLLCSGMLLTCDIPQAGHSVQFVVTILSHDEQTSSSADRLSYYQLTPESLNSVTVVIGTPSNLLNDVSPVISPLESTTQNFKPSIADLGGVTECFHKCLDHALAALKQRPVANHLGGNIITGLRSGALLICGSGAGTGVGCGKTALAHAVCHQLNKWPVCAHITVVDCIPFRGKRVESIQKQWQQVFVEAAWYQPSVILFDDLDQLVSAPSALQEMGGEALYKRRLAQVFKDLVNAEIDHNSRVVVIATSKSHDSLHPSLLTSRGCHIFQCCVELHPPDANQRQEILHAMINKRFPQEDSQELELSSLVKKTEGFSPKDLGSLLDRAFHKAAIRKLKNQKEGGFGPAITTQDLKGAVEGFTPAALKGVKLHTAGELGWCDVGGLSAVKKTLMETLLWPTKYSWLFSKCPLRMRSGLLLYGPPGTGKTMLAGVVAKECGLNFISIKGPELLSKYIGASEQAVRDMFTRAQSAKPCILFFDEFDSLAPRRGHDSTGVTDRVVNQLLTQLDGVEGLDGVYILAATSRPDLIDPALLRPGRLDKCLYCGIPEKSERLEILRALSRSLLLAKDTKLADISDMCENFTGADLKALLYNAQLAAIHRNTSNSQLYKGLFNKDSERGDDKNDSLQNKDIKEKVIYIPNLVKGPVHVSSDELTKLHSEVMVIEEHLRQRNGSDKKMSATEVSKQQPAGGIEISQSDLLQAASSMGPSVSDSERRKYQAIYDTFIKSRGGDFGQNSTGQGKATLA</sequence>
<accession>A0ABN8NE65</accession>
<evidence type="ECO:0000256" key="10">
    <source>
        <dbReference type="ARBA" id="ARBA00032509"/>
    </source>
</evidence>
<evidence type="ECO:0000256" key="6">
    <source>
        <dbReference type="ARBA" id="ARBA00022801"/>
    </source>
</evidence>
<dbReference type="Gene3D" id="3.40.50.300">
    <property type="entry name" value="P-loop containing nucleotide triphosphate hydrolases"/>
    <property type="match status" value="2"/>
</dbReference>
<dbReference type="Proteomes" id="UP001159405">
    <property type="component" value="Unassembled WGS sequence"/>
</dbReference>
<dbReference type="SUPFAM" id="SSF52540">
    <property type="entry name" value="P-loop containing nucleoside triphosphate hydrolases"/>
    <property type="match status" value="2"/>
</dbReference>
<evidence type="ECO:0000313" key="16">
    <source>
        <dbReference type="Proteomes" id="UP001159405"/>
    </source>
</evidence>
<dbReference type="SUPFAM" id="SSF54585">
    <property type="entry name" value="Cdc48 domain 2-like"/>
    <property type="match status" value="1"/>
</dbReference>
<dbReference type="InterPro" id="IPR027417">
    <property type="entry name" value="P-loop_NTPase"/>
</dbReference>
<feature type="compositionally biased region" description="Polar residues" evidence="13">
    <location>
        <begin position="397"/>
        <end position="423"/>
    </location>
</feature>
<evidence type="ECO:0000256" key="13">
    <source>
        <dbReference type="SAM" id="MobiDB-lite"/>
    </source>
</evidence>
<dbReference type="PROSITE" id="PS00674">
    <property type="entry name" value="AAA"/>
    <property type="match status" value="1"/>
</dbReference>
<dbReference type="InterPro" id="IPR041569">
    <property type="entry name" value="AAA_lid_3"/>
</dbReference>
<keyword evidence="5" id="KW-0547">Nucleotide-binding</keyword>
<comment type="subcellular location">
    <subcellularLocation>
        <location evidence="1">Membrane</location>
    </subcellularLocation>
</comment>
<evidence type="ECO:0000256" key="1">
    <source>
        <dbReference type="ARBA" id="ARBA00004370"/>
    </source>
</evidence>
<keyword evidence="16" id="KW-1185">Reference proteome</keyword>
<dbReference type="InterPro" id="IPR029067">
    <property type="entry name" value="CDC48_domain_2-like_sf"/>
</dbReference>
<dbReference type="InterPro" id="IPR009010">
    <property type="entry name" value="Asp_de-COase-like_dom_sf"/>
</dbReference>
<proteinExistence type="inferred from homology"/>
<dbReference type="InterPro" id="IPR015342">
    <property type="entry name" value="PEX1-N_C-lobe"/>
</dbReference>
<name>A0ABN8NE65_9CNID</name>
<dbReference type="InterPro" id="IPR003593">
    <property type="entry name" value="AAA+_ATPase"/>
</dbReference>
<dbReference type="InterPro" id="IPR050168">
    <property type="entry name" value="AAA_ATPase_domain"/>
</dbReference>
<dbReference type="Pfam" id="PF17862">
    <property type="entry name" value="AAA_lid_3"/>
    <property type="match status" value="1"/>
</dbReference>
<dbReference type="InterPro" id="IPR003960">
    <property type="entry name" value="ATPase_AAA_CS"/>
</dbReference>
<dbReference type="PANTHER" id="PTHR23077:SF12">
    <property type="entry name" value="PEROXISOMAL ATPASE PEX1"/>
    <property type="match status" value="1"/>
</dbReference>
<comment type="catalytic activity">
    <reaction evidence="12">
        <text>ATP + H2O = ADP + phosphate + H(+)</text>
        <dbReference type="Rhea" id="RHEA:13065"/>
        <dbReference type="ChEBI" id="CHEBI:15377"/>
        <dbReference type="ChEBI" id="CHEBI:15378"/>
        <dbReference type="ChEBI" id="CHEBI:30616"/>
        <dbReference type="ChEBI" id="CHEBI:43474"/>
        <dbReference type="ChEBI" id="CHEBI:456216"/>
    </reaction>
    <physiologicalReaction direction="left-to-right" evidence="12">
        <dbReference type="Rhea" id="RHEA:13066"/>
    </physiologicalReaction>
</comment>
<organism evidence="15 16">
    <name type="scientific">Porites lobata</name>
    <dbReference type="NCBI Taxonomy" id="104759"/>
    <lineage>
        <taxon>Eukaryota</taxon>
        <taxon>Metazoa</taxon>
        <taxon>Cnidaria</taxon>
        <taxon>Anthozoa</taxon>
        <taxon>Hexacorallia</taxon>
        <taxon>Scleractinia</taxon>
        <taxon>Fungiina</taxon>
        <taxon>Poritidae</taxon>
        <taxon>Porites</taxon>
    </lineage>
</organism>
<keyword evidence="9" id="KW-0472">Membrane</keyword>
<keyword evidence="3" id="KW-0813">Transport</keyword>
<reference evidence="15 16" key="1">
    <citation type="submission" date="2022-05" db="EMBL/GenBank/DDBJ databases">
        <authorList>
            <consortium name="Genoscope - CEA"/>
            <person name="William W."/>
        </authorList>
    </citation>
    <scope>NUCLEOTIDE SEQUENCE [LARGE SCALE GENOMIC DNA]</scope>
</reference>
<evidence type="ECO:0000256" key="7">
    <source>
        <dbReference type="ARBA" id="ARBA00022840"/>
    </source>
</evidence>
<comment type="caution">
    <text evidence="15">The sequence shown here is derived from an EMBL/GenBank/DDBJ whole genome shotgun (WGS) entry which is preliminary data.</text>
</comment>
<comment type="similarity">
    <text evidence="2">Belongs to the AAA ATPase family.</text>
</comment>
<dbReference type="PANTHER" id="PTHR23077">
    <property type="entry name" value="AAA-FAMILY ATPASE"/>
    <property type="match status" value="1"/>
</dbReference>
<dbReference type="Gene3D" id="3.10.330.10">
    <property type="match status" value="1"/>
</dbReference>
<evidence type="ECO:0000256" key="4">
    <source>
        <dbReference type="ARBA" id="ARBA00022593"/>
    </source>
</evidence>
<evidence type="ECO:0000256" key="5">
    <source>
        <dbReference type="ARBA" id="ARBA00022741"/>
    </source>
</evidence>
<evidence type="ECO:0000313" key="15">
    <source>
        <dbReference type="EMBL" id="CAH3105887.1"/>
    </source>
</evidence>